<evidence type="ECO:0008006" key="3">
    <source>
        <dbReference type="Google" id="ProtNLM"/>
    </source>
</evidence>
<dbReference type="Proteomes" id="UP000708347">
    <property type="component" value="Unassembled WGS sequence"/>
</dbReference>
<evidence type="ECO:0000313" key="2">
    <source>
        <dbReference type="Proteomes" id="UP000708347"/>
    </source>
</evidence>
<name>A0ABX2JQU2_9MYCO</name>
<proteinExistence type="predicted"/>
<comment type="caution">
    <text evidence="1">The sequence shown here is derived from an EMBL/GenBank/DDBJ whole genome shotgun (WGS) entry which is preliminary data.</text>
</comment>
<dbReference type="EMBL" id="VBSB01000002">
    <property type="protein sequence ID" value="NTY58184.1"/>
    <property type="molecule type" value="Genomic_DNA"/>
</dbReference>
<gene>
    <name evidence="1" type="ORF">FEG63_01290</name>
</gene>
<organism evidence="1 2">
    <name type="scientific">Mycolicibacterium sphagni</name>
    <dbReference type="NCBI Taxonomy" id="1786"/>
    <lineage>
        <taxon>Bacteria</taxon>
        <taxon>Bacillati</taxon>
        <taxon>Actinomycetota</taxon>
        <taxon>Actinomycetes</taxon>
        <taxon>Mycobacteriales</taxon>
        <taxon>Mycobacteriaceae</taxon>
        <taxon>Mycolicibacterium</taxon>
    </lineage>
</organism>
<accession>A0ABX2JQU2</accession>
<reference evidence="1 2" key="1">
    <citation type="submission" date="2019-05" db="EMBL/GenBank/DDBJ databases">
        <title>Mycolicibacterium sphagni ENV482 genome assembly.</title>
        <authorList>
            <person name="Chen W."/>
            <person name="Faulkner N.W."/>
            <person name="Hyman M.R."/>
        </authorList>
    </citation>
    <scope>NUCLEOTIDE SEQUENCE [LARGE SCALE GENOMIC DNA]</scope>
    <source>
        <strain evidence="1 2">ENV482</strain>
    </source>
</reference>
<evidence type="ECO:0000313" key="1">
    <source>
        <dbReference type="EMBL" id="NTY58184.1"/>
    </source>
</evidence>
<protein>
    <recommendedName>
        <fullName evidence="3">Acyl-protein synthetase LuxE domain-containing protein</fullName>
    </recommendedName>
</protein>
<sequence>MRLRFEEDPYRYSAADILPLQLEAAQERLTAGLEHIPLLRRRAEDNEVGKLTESTDLVPLLFAHSAYKSYSESWLTDGRWDRMAKWLKTVATASLDGLDLDGVGDIDGFVDRLQTVGSYVTCSSGTTGKPALISCAAADLDIASEANVEGFSWSTGIAPAKDRKMFGLAPRTRVERNERTRLALIEAFATPENSYQLPLDPIGVGSIMAMIAFRRRVADGIASPSELAAFEEIGAQRQKQMDDAVSEAVDELIASRGQKLLLTGMFASLYQIAAGVRAKGLHGKDFRDDTAVLVGGGLKGAALPENYREFIFDTFNVAEGKVYHFYTMQELNTPFPKCVGGRYHVPPWVMMLPLDEPGERLLPTDQPVQGRAGFFDVSLDGRWGGVISGDRVDVSFAACECGHRSPNIGPDIVRYADLGGDKISCAGTIDAYVRGEA</sequence>
<keyword evidence="2" id="KW-1185">Reference proteome</keyword>